<gene>
    <name evidence="6" type="ORF">H6A60_07765</name>
</gene>
<organism evidence="6 7">
    <name type="scientific">Sutterella massiliensis</name>
    <dbReference type="NCBI Taxonomy" id="1816689"/>
    <lineage>
        <taxon>Bacteria</taxon>
        <taxon>Pseudomonadati</taxon>
        <taxon>Pseudomonadota</taxon>
        <taxon>Betaproteobacteria</taxon>
        <taxon>Burkholderiales</taxon>
        <taxon>Sutterellaceae</taxon>
        <taxon>Sutterella</taxon>
    </lineage>
</organism>
<evidence type="ECO:0000256" key="2">
    <source>
        <dbReference type="ARBA" id="ARBA00022630"/>
    </source>
</evidence>
<dbReference type="SUPFAM" id="SSF52218">
    <property type="entry name" value="Flavoproteins"/>
    <property type="match status" value="1"/>
</dbReference>
<reference evidence="6 7" key="1">
    <citation type="journal article" date="2021" name="Sci. Rep.">
        <title>The distribution of antibiotic resistance genes in chicken gut microbiota commensals.</title>
        <authorList>
            <person name="Juricova H."/>
            <person name="Matiasovicova J."/>
            <person name="Kubasova T."/>
            <person name="Cejkova D."/>
            <person name="Rychlik I."/>
        </authorList>
    </citation>
    <scope>NUCLEOTIDE SEQUENCE [LARGE SCALE GENOMIC DNA]</scope>
    <source>
        <strain evidence="6 7">An829</strain>
    </source>
</reference>
<dbReference type="PANTHER" id="PTHR46305:SF3">
    <property type="entry name" value="NADPH:QUINONE OXIDOREDUCTASE MDAB"/>
    <property type="match status" value="1"/>
</dbReference>
<dbReference type="Proteomes" id="UP000715095">
    <property type="component" value="Unassembled WGS sequence"/>
</dbReference>
<dbReference type="RefSeq" id="WP_205103107.1">
    <property type="nucleotide sequence ID" value="NZ_JACJJC010000011.1"/>
</dbReference>
<comment type="cofactor">
    <cofactor evidence="1">
        <name>FAD</name>
        <dbReference type="ChEBI" id="CHEBI:57692"/>
    </cofactor>
</comment>
<evidence type="ECO:0000256" key="3">
    <source>
        <dbReference type="ARBA" id="ARBA00022827"/>
    </source>
</evidence>
<dbReference type="InterPro" id="IPR052397">
    <property type="entry name" value="NADPH-QR_MdaB"/>
</dbReference>
<dbReference type="InterPro" id="IPR029039">
    <property type="entry name" value="Flavoprotein-like_sf"/>
</dbReference>
<dbReference type="EMBL" id="JACJJC010000011">
    <property type="protein sequence ID" value="MBM6704377.1"/>
    <property type="molecule type" value="Genomic_DNA"/>
</dbReference>
<evidence type="ECO:0000313" key="6">
    <source>
        <dbReference type="EMBL" id="MBM6704377.1"/>
    </source>
</evidence>
<evidence type="ECO:0000313" key="7">
    <source>
        <dbReference type="Proteomes" id="UP000715095"/>
    </source>
</evidence>
<keyword evidence="3" id="KW-0274">FAD</keyword>
<accession>A0ABS2DSU0</accession>
<dbReference type="PANTHER" id="PTHR46305">
    <property type="match status" value="1"/>
</dbReference>
<evidence type="ECO:0000256" key="4">
    <source>
        <dbReference type="ARBA" id="ARBA00037981"/>
    </source>
</evidence>
<sequence length="190" mass="21746">MNFFIINAGCRHFGRGGTLSKTFVETARETLEGFGHEVVVTNLDDGWVIEDEVKKILAADVVIVQSPGWWMSPPWQFKKYEDEVFVQPGISAGDGRSRHDPTKRYGTGGQLKNKRYLLSSTWNAPLEAFTDQDQFFEGRGIDGVWMPVHKTFEFIGMQRLPSFMANDVFKNPTIPEDLERWKKHLTELFG</sequence>
<comment type="similarity">
    <text evidence="4">Belongs to the oxidoreductase MdaB family.</text>
</comment>
<evidence type="ECO:0000256" key="1">
    <source>
        <dbReference type="ARBA" id="ARBA00001974"/>
    </source>
</evidence>
<protein>
    <submittedName>
        <fullName evidence="6">NAD(P)H-dependent oxidoreductase</fullName>
    </submittedName>
</protein>
<keyword evidence="7" id="KW-1185">Reference proteome</keyword>
<dbReference type="InterPro" id="IPR003680">
    <property type="entry name" value="Flavodoxin_fold"/>
</dbReference>
<evidence type="ECO:0000259" key="5">
    <source>
        <dbReference type="Pfam" id="PF02525"/>
    </source>
</evidence>
<name>A0ABS2DSU0_9BURK</name>
<comment type="caution">
    <text evidence="6">The sequence shown here is derived from an EMBL/GenBank/DDBJ whole genome shotgun (WGS) entry which is preliminary data.</text>
</comment>
<dbReference type="Pfam" id="PF02525">
    <property type="entry name" value="Flavodoxin_2"/>
    <property type="match status" value="1"/>
</dbReference>
<keyword evidence="2" id="KW-0285">Flavoprotein</keyword>
<feature type="domain" description="Flavodoxin-like fold" evidence="5">
    <location>
        <begin position="1"/>
        <end position="185"/>
    </location>
</feature>
<dbReference type="Gene3D" id="3.40.50.360">
    <property type="match status" value="1"/>
</dbReference>
<proteinExistence type="inferred from homology"/>